<feature type="transmembrane region" description="Helical" evidence="6">
    <location>
        <begin position="365"/>
        <end position="382"/>
    </location>
</feature>
<dbReference type="PANTHER" id="PTHR23504">
    <property type="entry name" value="MAJOR FACILITATOR SUPERFAMILY DOMAIN-CONTAINING PROTEIN 10"/>
    <property type="match status" value="1"/>
</dbReference>
<feature type="transmembrane region" description="Helical" evidence="6">
    <location>
        <begin position="74"/>
        <end position="97"/>
    </location>
</feature>
<comment type="subcellular location">
    <subcellularLocation>
        <location evidence="1">Cell membrane</location>
        <topology evidence="1">Multi-pass membrane protein</topology>
    </subcellularLocation>
</comment>
<feature type="transmembrane region" description="Helical" evidence="6">
    <location>
        <begin position="9"/>
        <end position="30"/>
    </location>
</feature>
<dbReference type="InterPro" id="IPR020846">
    <property type="entry name" value="MFS_dom"/>
</dbReference>
<dbReference type="AlphaFoldDB" id="A0A402A4D7"/>
<reference evidence="9" key="1">
    <citation type="submission" date="2018-12" db="EMBL/GenBank/DDBJ databases">
        <title>Tengunoibacter tsumagoiensis gen. nov., sp. nov., Dictyobacter kobayashii sp. nov., D. alpinus sp. nov., and D. joshuensis sp. nov. and description of Dictyobacteraceae fam. nov. within the order Ktedonobacterales isolated from Tengu-no-mugimeshi.</title>
        <authorList>
            <person name="Wang C.M."/>
            <person name="Zheng Y."/>
            <person name="Sakai Y."/>
            <person name="Toyoda A."/>
            <person name="Minakuchi Y."/>
            <person name="Abe K."/>
            <person name="Yokota A."/>
            <person name="Yabe S."/>
        </authorList>
    </citation>
    <scope>NUCLEOTIDE SEQUENCE [LARGE SCALE GENOMIC DNA]</scope>
    <source>
        <strain evidence="9">Uno3</strain>
    </source>
</reference>
<feature type="transmembrane region" description="Helical" evidence="6">
    <location>
        <begin position="42"/>
        <end position="62"/>
    </location>
</feature>
<dbReference type="Gene3D" id="1.20.1250.20">
    <property type="entry name" value="MFS general substrate transporter like domains"/>
    <property type="match status" value="1"/>
</dbReference>
<dbReference type="RefSeq" id="WP_126581485.1">
    <property type="nucleotide sequence ID" value="NZ_BIFR01000001.1"/>
</dbReference>
<feature type="transmembrane region" description="Helical" evidence="6">
    <location>
        <begin position="202"/>
        <end position="226"/>
    </location>
</feature>
<evidence type="ECO:0000259" key="7">
    <source>
        <dbReference type="PROSITE" id="PS50850"/>
    </source>
</evidence>
<evidence type="ECO:0000256" key="4">
    <source>
        <dbReference type="ARBA" id="ARBA00022989"/>
    </source>
</evidence>
<dbReference type="CDD" id="cd17330">
    <property type="entry name" value="MFS_SLC46_TetA_like"/>
    <property type="match status" value="1"/>
</dbReference>
<feature type="transmembrane region" description="Helical" evidence="6">
    <location>
        <begin position="246"/>
        <end position="268"/>
    </location>
</feature>
<dbReference type="GO" id="GO:0005886">
    <property type="term" value="C:plasma membrane"/>
    <property type="evidence" value="ECO:0007669"/>
    <property type="project" value="UniProtKB-SubCell"/>
</dbReference>
<evidence type="ECO:0000256" key="1">
    <source>
        <dbReference type="ARBA" id="ARBA00004651"/>
    </source>
</evidence>
<dbReference type="PRINTS" id="PR01035">
    <property type="entry name" value="TCRTETA"/>
</dbReference>
<organism evidence="8 9">
    <name type="scientific">Tengunoibacter tsumagoiensis</name>
    <dbReference type="NCBI Taxonomy" id="2014871"/>
    <lineage>
        <taxon>Bacteria</taxon>
        <taxon>Bacillati</taxon>
        <taxon>Chloroflexota</taxon>
        <taxon>Ktedonobacteria</taxon>
        <taxon>Ktedonobacterales</taxon>
        <taxon>Dictyobacteraceae</taxon>
        <taxon>Tengunoibacter</taxon>
    </lineage>
</organism>
<dbReference type="GO" id="GO:0022857">
    <property type="term" value="F:transmembrane transporter activity"/>
    <property type="evidence" value="ECO:0007669"/>
    <property type="project" value="InterPro"/>
</dbReference>
<evidence type="ECO:0000256" key="2">
    <source>
        <dbReference type="ARBA" id="ARBA00022448"/>
    </source>
</evidence>
<keyword evidence="4 6" id="KW-1133">Transmembrane helix</keyword>
<dbReference type="OrthoDB" id="9793283at2"/>
<name>A0A402A4D7_9CHLR</name>
<keyword evidence="9" id="KW-1185">Reference proteome</keyword>
<dbReference type="EMBL" id="BIFR01000001">
    <property type="protein sequence ID" value="GCE14003.1"/>
    <property type="molecule type" value="Genomic_DNA"/>
</dbReference>
<feature type="transmembrane region" description="Helical" evidence="6">
    <location>
        <begin position="275"/>
        <end position="293"/>
    </location>
</feature>
<dbReference type="Pfam" id="PF07690">
    <property type="entry name" value="MFS_1"/>
    <property type="match status" value="1"/>
</dbReference>
<dbReference type="PROSITE" id="PS50850">
    <property type="entry name" value="MFS"/>
    <property type="match status" value="1"/>
</dbReference>
<feature type="transmembrane region" description="Helical" evidence="6">
    <location>
        <begin position="160"/>
        <end position="181"/>
    </location>
</feature>
<feature type="transmembrane region" description="Helical" evidence="6">
    <location>
        <begin position="134"/>
        <end position="154"/>
    </location>
</feature>
<feature type="transmembrane region" description="Helical" evidence="6">
    <location>
        <begin position="103"/>
        <end position="122"/>
    </location>
</feature>
<dbReference type="Proteomes" id="UP000287352">
    <property type="component" value="Unassembled WGS sequence"/>
</dbReference>
<sequence length="406" mass="42504">MQRKSRSPLLLMALTILIDFIGFGLIIPLLPFWAEHVGATPVGVGLILTVYAIAQFVCTPLLGSLSDRYGRKPVIVASLILETCSFVLTALAGNLPLLLCARFLGGIGASNIGSAQAVVADVTDAKNRASGMGMIGASIGLGFVIGPLLGGILAPLGTTLPFWVAGGLALINALLVILFLPETRQQRTGSAVRQNLLRGWGSVLHTPAILTLISVNLLFTLAFTAMEAVFSLFSQKTFGWGASQNGYIFTYIGIIIVLMQGGLVGQLVKRWNERGVMLVGLLLLAVGLIMLAFSQQFALLLVSLALLSIGEGAVTPTVSTLLSFASSQEKQGEILGLSQGLAGLGRAVGPVAAGLAYMFYPGTPFIIGGILVLLAFLVAVSNRSHLHQPVHLMGGERIPVGGEISH</sequence>
<evidence type="ECO:0000313" key="9">
    <source>
        <dbReference type="Proteomes" id="UP000287352"/>
    </source>
</evidence>
<comment type="caution">
    <text evidence="8">The sequence shown here is derived from an EMBL/GenBank/DDBJ whole genome shotgun (WGS) entry which is preliminary data.</text>
</comment>
<protein>
    <submittedName>
        <fullName evidence="8">Tetracycline resistance MFS efflux pump</fullName>
    </submittedName>
</protein>
<evidence type="ECO:0000256" key="3">
    <source>
        <dbReference type="ARBA" id="ARBA00022692"/>
    </source>
</evidence>
<dbReference type="InterPro" id="IPR036259">
    <property type="entry name" value="MFS_trans_sf"/>
</dbReference>
<feature type="domain" description="Major facilitator superfamily (MFS) profile" evidence="7">
    <location>
        <begin position="8"/>
        <end position="387"/>
    </location>
</feature>
<dbReference type="InterPro" id="IPR011701">
    <property type="entry name" value="MFS"/>
</dbReference>
<proteinExistence type="predicted"/>
<keyword evidence="3 6" id="KW-0812">Transmembrane</keyword>
<evidence type="ECO:0000313" key="8">
    <source>
        <dbReference type="EMBL" id="GCE14003.1"/>
    </source>
</evidence>
<gene>
    <name evidence="8" type="ORF">KTT_38620</name>
</gene>
<evidence type="ECO:0000256" key="6">
    <source>
        <dbReference type="SAM" id="Phobius"/>
    </source>
</evidence>
<dbReference type="SUPFAM" id="SSF103473">
    <property type="entry name" value="MFS general substrate transporter"/>
    <property type="match status" value="1"/>
</dbReference>
<evidence type="ECO:0000256" key="5">
    <source>
        <dbReference type="ARBA" id="ARBA00023136"/>
    </source>
</evidence>
<dbReference type="InterPro" id="IPR001958">
    <property type="entry name" value="Tet-R_TetA/multi-R_MdtG-like"/>
</dbReference>
<keyword evidence="2" id="KW-0813">Transport</keyword>
<keyword evidence="5 6" id="KW-0472">Membrane</keyword>
<accession>A0A402A4D7</accession>
<dbReference type="PANTHER" id="PTHR23504:SF15">
    <property type="entry name" value="MAJOR FACILITATOR SUPERFAMILY (MFS) PROFILE DOMAIN-CONTAINING PROTEIN"/>
    <property type="match status" value="1"/>
</dbReference>